<sequence length="670" mass="68190">MAQLSSFRKRGWLPVAAAYVVLGTACHGGGDGGSATGGGGSTQQAVVQGTVASGNAVANAVVTATDMNGKTARAAADANGNYTLIVTGLTAPIALVATDPSGQVSSMVSVLAGLPSAGQSTVANVTPLTTALSSLLTQDGNAMDFVTASGTTTLSAVTAANVRKAVSTLDAYLVNLLAANGLSSSFDPVGTPFVANHTGADAVIDLVAVQQQGAATYLVSKIPLPNGTTQASGYLNLSTTGEANPPAPLQAPAAGFSTNFSNLSTYLGALPSALTLCLTGSSASACTAVFDASYKDNGYTSIQQYDTDLSSSSVSLGTPSIVKIAADGSNAVIRVPYSIGSGTALSQYSFVTTVQAVSSPITLPGGTQVSWDIVGNQLKYDASVETRITRRMFYDNYPNGSNSSDVNFYDAGVILNFNLSGPNATNVNSALVTGPGLPTAGVYMTISAVTGDNSLAIMTKQPASPPLAGTTTPSNTGEYRWSWTSMSASEPFTPPTKGFWSTTNLNVTQLPANGTYTFTLYNGSGVQLDQFSVFNATPPADSTLGAQTPWATLGSDVLANFLSPTGPEAAAIASVPVDFTAAQNQPSLYGVEIMTEDSGGGVQNFAQLAAGASSVTVNAPVCSQACPFLAINNTNDPSYRVVQLRGKNPQGIRFYDNQTYRNSASAPNAS</sequence>
<name>A0A2T3XUG0_9BURK</name>
<accession>A0A2T3XUG0</accession>
<organism evidence="1 2">
    <name type="scientific">Trinickia symbiotica</name>
    <dbReference type="NCBI Taxonomy" id="863227"/>
    <lineage>
        <taxon>Bacteria</taxon>
        <taxon>Pseudomonadati</taxon>
        <taxon>Pseudomonadota</taxon>
        <taxon>Betaproteobacteria</taxon>
        <taxon>Burkholderiales</taxon>
        <taxon>Burkholderiaceae</taxon>
        <taxon>Trinickia</taxon>
    </lineage>
</organism>
<dbReference type="EMBL" id="PYUC01000006">
    <property type="protein sequence ID" value="PTB20127.1"/>
    <property type="molecule type" value="Genomic_DNA"/>
</dbReference>
<proteinExistence type="predicted"/>
<protein>
    <recommendedName>
        <fullName evidence="3">Carboxypeptidase regulatory-like domain-containing protein</fullName>
    </recommendedName>
</protein>
<evidence type="ECO:0000313" key="2">
    <source>
        <dbReference type="Proteomes" id="UP000240638"/>
    </source>
</evidence>
<dbReference type="Proteomes" id="UP000240638">
    <property type="component" value="Unassembled WGS sequence"/>
</dbReference>
<reference evidence="1 2" key="1">
    <citation type="submission" date="2018-03" db="EMBL/GenBank/DDBJ databases">
        <title>Whole genome analyses suggest that Burkholderia sensu lato contains two further novel genera in the rhizoxinica-symbiotica group Mycetohabitans gen. nov., and Trinickia gen. nov.: implications for the evolution of diazotrophy and nodulation in the Burkholderiaceae.</title>
        <authorList>
            <person name="Estrada De Los Santos P."/>
            <person name="Palmer M."/>
            <person name="Chavez-Ramirez B."/>
            <person name="Steenkamp E.T."/>
            <person name="Hirsch A.M."/>
            <person name="Manyaka P."/>
            <person name="Maluk M."/>
            <person name="Lafos M."/>
            <person name="Crook M."/>
            <person name="Gross E."/>
            <person name="Simon M.F."/>
            <person name="Bueno Dos Reis Junior F."/>
            <person name="Poole P.S."/>
            <person name="Venter S.N."/>
            <person name="James E.K."/>
        </authorList>
    </citation>
    <scope>NUCLEOTIDE SEQUENCE [LARGE SCALE GENOMIC DNA]</scope>
    <source>
        <strain evidence="1 2">JPY-366</strain>
    </source>
</reference>
<evidence type="ECO:0000313" key="1">
    <source>
        <dbReference type="EMBL" id="PTB20127.1"/>
    </source>
</evidence>
<dbReference type="AlphaFoldDB" id="A0A2T3XUG0"/>
<dbReference type="RefSeq" id="WP_107151195.1">
    <property type="nucleotide sequence ID" value="NZ_PYUC01000006.1"/>
</dbReference>
<gene>
    <name evidence="1" type="ORF">C9I57_13550</name>
</gene>
<dbReference type="InterPro" id="IPR013783">
    <property type="entry name" value="Ig-like_fold"/>
</dbReference>
<dbReference type="Gene3D" id="2.60.40.10">
    <property type="entry name" value="Immunoglobulins"/>
    <property type="match status" value="1"/>
</dbReference>
<evidence type="ECO:0008006" key="3">
    <source>
        <dbReference type="Google" id="ProtNLM"/>
    </source>
</evidence>
<comment type="caution">
    <text evidence="1">The sequence shown here is derived from an EMBL/GenBank/DDBJ whole genome shotgun (WGS) entry which is preliminary data.</text>
</comment>